<dbReference type="PANTHER" id="PTHR35333:SF3">
    <property type="entry name" value="BETA-LACTAMASE-TYPE TRANSPEPTIDASE FOLD CONTAINING PROTEIN"/>
    <property type="match status" value="1"/>
</dbReference>
<organism evidence="9 10">
    <name type="scientific">Olivibacter oleidegradans</name>
    <dbReference type="NCBI Taxonomy" id="760123"/>
    <lineage>
        <taxon>Bacteria</taxon>
        <taxon>Pseudomonadati</taxon>
        <taxon>Bacteroidota</taxon>
        <taxon>Sphingobacteriia</taxon>
        <taxon>Sphingobacteriales</taxon>
        <taxon>Sphingobacteriaceae</taxon>
        <taxon>Olivibacter</taxon>
    </lineage>
</organism>
<evidence type="ECO:0000256" key="1">
    <source>
        <dbReference type="ARBA" id="ARBA00001526"/>
    </source>
</evidence>
<feature type="signal peptide" evidence="7">
    <location>
        <begin position="1"/>
        <end position="24"/>
    </location>
</feature>
<comment type="similarity">
    <text evidence="2 6">Belongs to the class-A beta-lactamase family.</text>
</comment>
<dbReference type="Proteomes" id="UP001589774">
    <property type="component" value="Unassembled WGS sequence"/>
</dbReference>
<dbReference type="InterPro" id="IPR012338">
    <property type="entry name" value="Beta-lactam/transpept-like"/>
</dbReference>
<protein>
    <recommendedName>
        <fullName evidence="3 6">Beta-lactamase</fullName>
        <ecNumber evidence="3 6">3.5.2.6</ecNumber>
    </recommendedName>
</protein>
<reference evidence="9 10" key="1">
    <citation type="submission" date="2024-09" db="EMBL/GenBank/DDBJ databases">
        <authorList>
            <person name="Sun Q."/>
            <person name="Mori K."/>
        </authorList>
    </citation>
    <scope>NUCLEOTIDE SEQUENCE [LARGE SCALE GENOMIC DNA]</scope>
    <source>
        <strain evidence="9 10">CCM 7765</strain>
    </source>
</reference>
<dbReference type="InterPro" id="IPR000871">
    <property type="entry name" value="Beta-lactam_class-A"/>
</dbReference>
<accession>A0ABV6HS62</accession>
<dbReference type="GO" id="GO:0008800">
    <property type="term" value="F:beta-lactamase activity"/>
    <property type="evidence" value="ECO:0007669"/>
    <property type="project" value="UniProtKB-EC"/>
</dbReference>
<evidence type="ECO:0000256" key="6">
    <source>
        <dbReference type="RuleBase" id="RU361140"/>
    </source>
</evidence>
<evidence type="ECO:0000256" key="4">
    <source>
        <dbReference type="ARBA" id="ARBA00022801"/>
    </source>
</evidence>
<keyword evidence="4 6" id="KW-0378">Hydrolase</keyword>
<dbReference type="PANTHER" id="PTHR35333">
    <property type="entry name" value="BETA-LACTAMASE"/>
    <property type="match status" value="1"/>
</dbReference>
<dbReference type="InterPro" id="IPR023650">
    <property type="entry name" value="Beta-lactam_class-A_AS"/>
</dbReference>
<sequence>MKYSIPTRLLISALFIFISFHALAQSSKEVLRRQIKEIIATGNAEVGVSILGIEDNDTLSVNGYKHYPMISVFKFQIALTVLNKVDKGELSLNQKIFIKKDELLEETWSPFRKKYPEGNVYIALKESLQWMVSHSDNNICDILIRLVGGVHAIDTFIASPNFVIKNNEEEMHRNWDAQYVNTITPNFSTQQLKQFYEGRILTRSSTEFLYKTMVETVVGPNRIKGKLPTNAEVAHRPGSSFTNDEGLTAAVNDVGIIQLPNGKHFAIAVFVYNTTEKYKTAEDIIASITKATWDYYTAK</sequence>
<evidence type="ECO:0000313" key="9">
    <source>
        <dbReference type="EMBL" id="MFC0320758.1"/>
    </source>
</evidence>
<evidence type="ECO:0000256" key="3">
    <source>
        <dbReference type="ARBA" id="ARBA00012865"/>
    </source>
</evidence>
<feature type="domain" description="Beta-lactamase class A catalytic" evidence="8">
    <location>
        <begin position="48"/>
        <end position="271"/>
    </location>
</feature>
<comment type="catalytic activity">
    <reaction evidence="1 6">
        <text>a beta-lactam + H2O = a substituted beta-amino acid</text>
        <dbReference type="Rhea" id="RHEA:20401"/>
        <dbReference type="ChEBI" id="CHEBI:15377"/>
        <dbReference type="ChEBI" id="CHEBI:35627"/>
        <dbReference type="ChEBI" id="CHEBI:140347"/>
        <dbReference type="EC" id="3.5.2.6"/>
    </reaction>
</comment>
<dbReference type="Gene3D" id="3.40.710.10">
    <property type="entry name" value="DD-peptidase/beta-lactamase superfamily"/>
    <property type="match status" value="1"/>
</dbReference>
<proteinExistence type="inferred from homology"/>
<feature type="chain" id="PRO_5046948625" description="Beta-lactamase" evidence="7">
    <location>
        <begin position="25"/>
        <end position="299"/>
    </location>
</feature>
<dbReference type="InterPro" id="IPR045155">
    <property type="entry name" value="Beta-lactam_cat"/>
</dbReference>
<dbReference type="EMBL" id="JBHLWO010000002">
    <property type="protein sequence ID" value="MFC0320758.1"/>
    <property type="molecule type" value="Genomic_DNA"/>
</dbReference>
<evidence type="ECO:0000259" key="8">
    <source>
        <dbReference type="Pfam" id="PF13354"/>
    </source>
</evidence>
<evidence type="ECO:0000313" key="10">
    <source>
        <dbReference type="Proteomes" id="UP001589774"/>
    </source>
</evidence>
<evidence type="ECO:0000256" key="7">
    <source>
        <dbReference type="SAM" id="SignalP"/>
    </source>
</evidence>
<evidence type="ECO:0000256" key="5">
    <source>
        <dbReference type="ARBA" id="ARBA00023251"/>
    </source>
</evidence>
<dbReference type="PROSITE" id="PS00146">
    <property type="entry name" value="BETA_LACTAMASE_A"/>
    <property type="match status" value="1"/>
</dbReference>
<gene>
    <name evidence="9" type="primary">bla</name>
    <name evidence="9" type="ORF">ACFFI0_20700</name>
</gene>
<dbReference type="NCBIfam" id="NF033103">
    <property type="entry name" value="bla_class_A"/>
    <property type="match status" value="1"/>
</dbReference>
<dbReference type="Pfam" id="PF13354">
    <property type="entry name" value="Beta-lactamase2"/>
    <property type="match status" value="1"/>
</dbReference>
<dbReference type="RefSeq" id="WP_377477702.1">
    <property type="nucleotide sequence ID" value="NZ_JBHLWO010000002.1"/>
</dbReference>
<dbReference type="NCBIfam" id="NF012099">
    <property type="entry name" value="SubclassA2"/>
    <property type="match status" value="1"/>
</dbReference>
<name>A0ABV6HS62_9SPHI</name>
<keyword evidence="7" id="KW-0732">Signal</keyword>
<keyword evidence="5 6" id="KW-0046">Antibiotic resistance</keyword>
<comment type="caution">
    <text evidence="9">The sequence shown here is derived from an EMBL/GenBank/DDBJ whole genome shotgun (WGS) entry which is preliminary data.</text>
</comment>
<evidence type="ECO:0000256" key="2">
    <source>
        <dbReference type="ARBA" id="ARBA00009009"/>
    </source>
</evidence>
<keyword evidence="10" id="KW-1185">Reference proteome</keyword>
<dbReference type="SUPFAM" id="SSF56601">
    <property type="entry name" value="beta-lactamase/transpeptidase-like"/>
    <property type="match status" value="1"/>
</dbReference>
<dbReference type="EC" id="3.5.2.6" evidence="3 6"/>